<dbReference type="GO" id="GO:0016491">
    <property type="term" value="F:oxidoreductase activity"/>
    <property type="evidence" value="ECO:0007669"/>
    <property type="project" value="UniProtKB-KW"/>
</dbReference>
<accession>A0ABW1EZW1</accession>
<dbReference type="PRINTS" id="PR00420">
    <property type="entry name" value="RNGMNOXGNASE"/>
</dbReference>
<keyword evidence="4" id="KW-1185">Reference proteome</keyword>
<dbReference type="Pfam" id="PF01494">
    <property type="entry name" value="FAD_binding_3"/>
    <property type="match status" value="1"/>
</dbReference>
<dbReference type="Gene3D" id="3.50.50.60">
    <property type="entry name" value="FAD/NAD(P)-binding domain"/>
    <property type="match status" value="1"/>
</dbReference>
<name>A0ABW1EZW1_9ACTN</name>
<gene>
    <name evidence="3" type="ORF">ACFP0N_19965</name>
</gene>
<sequence>MTSDRSADGAWTRRCDVLVAGSGPAGCAAASALARAGAHVVLVAPDASPGWRVGESLAPTARPLLERLGVLDRLAADGHAPCDGNLAAWGGDALTAVDHRLGPYGAGWHLDRARFDAALLSTALADGADRHVGRVRDARWEADHWHVLTAEGAVLRAGRVVDATGRSARLARRIGATPTRSDRLIAVAGLLAPQRRPGEPERTSLVQSTRWGWWYTAPLPDGGRVVMAVTDADLLPGLRLLDPVVWWTRARRAGHLRDRIAHHQGPPPYLRVLAAGSACTAPPAGAPGWLAVGDAATATDPLAARGIVTALATGLVAARAILADRAGDPDALPAYARRIAAVHAEYVRTRAAVYGRETRWDTVFWRRRHRGAETATAELPVAGTP</sequence>
<keyword evidence="3" id="KW-0560">Oxidoreductase</keyword>
<dbReference type="SUPFAM" id="SSF51905">
    <property type="entry name" value="FAD/NAD(P)-binding domain"/>
    <property type="match status" value="1"/>
</dbReference>
<dbReference type="InterPro" id="IPR050816">
    <property type="entry name" value="Flavin-dep_Halogenase_NPB"/>
</dbReference>
<comment type="caution">
    <text evidence="3">The sequence shown here is derived from an EMBL/GenBank/DDBJ whole genome shotgun (WGS) entry which is preliminary data.</text>
</comment>
<dbReference type="Pfam" id="PF04820">
    <property type="entry name" value="Trp_halogenase"/>
    <property type="match status" value="1"/>
</dbReference>
<dbReference type="Proteomes" id="UP001596067">
    <property type="component" value="Unassembled WGS sequence"/>
</dbReference>
<dbReference type="PANTHER" id="PTHR43747">
    <property type="entry name" value="FAD-BINDING PROTEIN"/>
    <property type="match status" value="1"/>
</dbReference>
<comment type="similarity">
    <text evidence="1">Belongs to the flavin-dependent halogenase family. Bacterial tryptophan halogenase subfamily.</text>
</comment>
<reference evidence="4" key="1">
    <citation type="journal article" date="2019" name="Int. J. Syst. Evol. Microbiol.">
        <title>The Global Catalogue of Microorganisms (GCM) 10K type strain sequencing project: providing services to taxonomists for standard genome sequencing and annotation.</title>
        <authorList>
            <consortium name="The Broad Institute Genomics Platform"/>
            <consortium name="The Broad Institute Genome Sequencing Center for Infectious Disease"/>
            <person name="Wu L."/>
            <person name="Ma J."/>
        </authorList>
    </citation>
    <scope>NUCLEOTIDE SEQUENCE [LARGE SCALE GENOMIC DNA]</scope>
    <source>
        <strain evidence="4">CGMCC 4.1469</strain>
    </source>
</reference>
<dbReference type="InterPro" id="IPR036188">
    <property type="entry name" value="FAD/NAD-bd_sf"/>
</dbReference>
<organism evidence="3 4">
    <name type="scientific">Kitasatospora aburaviensis</name>
    <dbReference type="NCBI Taxonomy" id="67265"/>
    <lineage>
        <taxon>Bacteria</taxon>
        <taxon>Bacillati</taxon>
        <taxon>Actinomycetota</taxon>
        <taxon>Actinomycetes</taxon>
        <taxon>Kitasatosporales</taxon>
        <taxon>Streptomycetaceae</taxon>
        <taxon>Kitasatospora</taxon>
    </lineage>
</organism>
<dbReference type="PANTHER" id="PTHR43747:SF1">
    <property type="entry name" value="SLR1998 PROTEIN"/>
    <property type="match status" value="1"/>
</dbReference>
<dbReference type="InterPro" id="IPR002938">
    <property type="entry name" value="FAD-bd"/>
</dbReference>
<evidence type="ECO:0000259" key="2">
    <source>
        <dbReference type="Pfam" id="PF01494"/>
    </source>
</evidence>
<protein>
    <submittedName>
        <fullName evidence="3">NAD(P)/FAD-dependent oxidoreductase</fullName>
        <ecNumber evidence="3">1.-.-.-</ecNumber>
    </submittedName>
</protein>
<dbReference type="Gene3D" id="3.30.9.100">
    <property type="match status" value="1"/>
</dbReference>
<dbReference type="EC" id="1.-.-.-" evidence="3"/>
<dbReference type="InterPro" id="IPR006905">
    <property type="entry name" value="Flavin_halogenase"/>
</dbReference>
<evidence type="ECO:0000313" key="3">
    <source>
        <dbReference type="EMBL" id="MFC5887247.1"/>
    </source>
</evidence>
<dbReference type="RefSeq" id="WP_313761567.1">
    <property type="nucleotide sequence ID" value="NZ_BAAAVH010000077.1"/>
</dbReference>
<evidence type="ECO:0000256" key="1">
    <source>
        <dbReference type="ARBA" id="ARBA00038396"/>
    </source>
</evidence>
<dbReference type="EMBL" id="JBHSOD010000024">
    <property type="protein sequence ID" value="MFC5887247.1"/>
    <property type="molecule type" value="Genomic_DNA"/>
</dbReference>
<evidence type="ECO:0000313" key="4">
    <source>
        <dbReference type="Proteomes" id="UP001596067"/>
    </source>
</evidence>
<proteinExistence type="inferred from homology"/>
<feature type="domain" description="FAD-binding" evidence="2">
    <location>
        <begin position="14"/>
        <end position="98"/>
    </location>
</feature>